<evidence type="ECO:0000256" key="3">
    <source>
        <dbReference type="ARBA" id="ARBA00022771"/>
    </source>
</evidence>
<evidence type="ECO:0000313" key="8">
    <source>
        <dbReference type="Proteomes" id="UP000094527"/>
    </source>
</evidence>
<keyword evidence="8" id="KW-1185">Reference proteome</keyword>
<dbReference type="PANTHER" id="PTHR46481:SF10">
    <property type="entry name" value="ZINC FINGER BED DOMAIN-CONTAINING PROTEIN 39"/>
    <property type="match status" value="1"/>
</dbReference>
<dbReference type="AlphaFoldDB" id="A0A1D2MB80"/>
<sequence length="300" mass="33870">MRLLLNLLEPFAKLTDTYQSDGVTSSIVILGLLDALSDYNDIVIDPCLEEYDELVKFRDDLRYCIVRRFETNKSSGQKVLDRDENETRLVGIDVFNNQFYLLATVLDPRLKLKIFEGNLSNGMTFRNGIPTKDQVIGLLKKEFLFANSTTSSNNPDCVEVPVDPAHVANDVSEKLPVTTVAKKRKSIFARLNENDRPAKKNKLDEIEIYLGSDCIGDTESPLVYWKRNEELFPVLSTLAKKYLAVPATSASVERLFSVAGAIIRARRAAMKISTAERLICYREYLRCGAFDSCNITITYV</sequence>
<keyword evidence="4" id="KW-0862">Zinc</keyword>
<dbReference type="Proteomes" id="UP000094527">
    <property type="component" value="Unassembled WGS sequence"/>
</dbReference>
<evidence type="ECO:0000256" key="5">
    <source>
        <dbReference type="ARBA" id="ARBA00023242"/>
    </source>
</evidence>
<keyword evidence="5" id="KW-0539">Nucleus</keyword>
<reference evidence="7 8" key="1">
    <citation type="journal article" date="2016" name="Genome Biol. Evol.">
        <title>Gene Family Evolution Reflects Adaptation to Soil Environmental Stressors in the Genome of the Collembolan Orchesella cincta.</title>
        <authorList>
            <person name="Faddeeva-Vakhrusheva A."/>
            <person name="Derks M.F."/>
            <person name="Anvar S.Y."/>
            <person name="Agamennone V."/>
            <person name="Suring W."/>
            <person name="Smit S."/>
            <person name="van Straalen N.M."/>
            <person name="Roelofs D."/>
        </authorList>
    </citation>
    <scope>NUCLEOTIDE SEQUENCE [LARGE SCALE GENOMIC DNA]</scope>
    <source>
        <tissue evidence="7">Mixed pool</tissue>
    </source>
</reference>
<dbReference type="InterPro" id="IPR012337">
    <property type="entry name" value="RNaseH-like_sf"/>
</dbReference>
<organism evidence="7 8">
    <name type="scientific">Orchesella cincta</name>
    <name type="common">Springtail</name>
    <name type="synonym">Podura cincta</name>
    <dbReference type="NCBI Taxonomy" id="48709"/>
    <lineage>
        <taxon>Eukaryota</taxon>
        <taxon>Metazoa</taxon>
        <taxon>Ecdysozoa</taxon>
        <taxon>Arthropoda</taxon>
        <taxon>Hexapoda</taxon>
        <taxon>Collembola</taxon>
        <taxon>Entomobryomorpha</taxon>
        <taxon>Entomobryoidea</taxon>
        <taxon>Orchesellidae</taxon>
        <taxon>Orchesellinae</taxon>
        <taxon>Orchesella</taxon>
    </lineage>
</organism>
<proteinExistence type="predicted"/>
<dbReference type="PANTHER" id="PTHR46481">
    <property type="entry name" value="ZINC FINGER BED DOMAIN-CONTAINING PROTEIN 4"/>
    <property type="match status" value="1"/>
</dbReference>
<dbReference type="GO" id="GO:0046983">
    <property type="term" value="F:protein dimerization activity"/>
    <property type="evidence" value="ECO:0007669"/>
    <property type="project" value="InterPro"/>
</dbReference>
<evidence type="ECO:0000313" key="7">
    <source>
        <dbReference type="EMBL" id="ODM90230.1"/>
    </source>
</evidence>
<dbReference type="OMA" id="PCPTEND"/>
<dbReference type="GO" id="GO:0008270">
    <property type="term" value="F:zinc ion binding"/>
    <property type="evidence" value="ECO:0007669"/>
    <property type="project" value="UniProtKB-KW"/>
</dbReference>
<name>A0A1D2MB80_ORCCI</name>
<dbReference type="InterPro" id="IPR052035">
    <property type="entry name" value="ZnF_BED_domain_contain"/>
</dbReference>
<dbReference type="EMBL" id="LJIJ01002095">
    <property type="protein sequence ID" value="ODM90230.1"/>
    <property type="molecule type" value="Genomic_DNA"/>
</dbReference>
<dbReference type="InterPro" id="IPR008906">
    <property type="entry name" value="HATC_C_dom"/>
</dbReference>
<accession>A0A1D2MB80</accession>
<evidence type="ECO:0000256" key="1">
    <source>
        <dbReference type="ARBA" id="ARBA00004123"/>
    </source>
</evidence>
<protein>
    <submittedName>
        <fullName evidence="7">Zinc finger BED domain-containing protein DAYSLEEPER</fullName>
    </submittedName>
</protein>
<gene>
    <name evidence="7" type="ORF">Ocin01_16452</name>
</gene>
<evidence type="ECO:0000256" key="4">
    <source>
        <dbReference type="ARBA" id="ARBA00022833"/>
    </source>
</evidence>
<dbReference type="Pfam" id="PF05699">
    <property type="entry name" value="Dimer_Tnp_hAT"/>
    <property type="match status" value="1"/>
</dbReference>
<dbReference type="GO" id="GO:0005634">
    <property type="term" value="C:nucleus"/>
    <property type="evidence" value="ECO:0007669"/>
    <property type="project" value="UniProtKB-SubCell"/>
</dbReference>
<comment type="caution">
    <text evidence="7">The sequence shown here is derived from an EMBL/GenBank/DDBJ whole genome shotgun (WGS) entry which is preliminary data.</text>
</comment>
<evidence type="ECO:0000256" key="2">
    <source>
        <dbReference type="ARBA" id="ARBA00022723"/>
    </source>
</evidence>
<evidence type="ECO:0000259" key="6">
    <source>
        <dbReference type="Pfam" id="PF05699"/>
    </source>
</evidence>
<keyword evidence="2" id="KW-0479">Metal-binding</keyword>
<dbReference type="OrthoDB" id="6596446at2759"/>
<keyword evidence="3" id="KW-0863">Zinc-finger</keyword>
<feature type="domain" description="HAT C-terminal dimerisation" evidence="6">
    <location>
        <begin position="205"/>
        <end position="283"/>
    </location>
</feature>
<dbReference type="SUPFAM" id="SSF53098">
    <property type="entry name" value="Ribonuclease H-like"/>
    <property type="match status" value="1"/>
</dbReference>
<comment type="subcellular location">
    <subcellularLocation>
        <location evidence="1">Nucleus</location>
    </subcellularLocation>
</comment>